<reference evidence="1 2" key="1">
    <citation type="submission" date="2017-12" db="EMBL/GenBank/DDBJ databases">
        <title>Gene loss provides genomic basis for host adaptation in cereal stripe rust fungi.</title>
        <authorList>
            <person name="Xia C."/>
        </authorList>
    </citation>
    <scope>NUCLEOTIDE SEQUENCE [LARGE SCALE GENOMIC DNA]</scope>
    <source>
        <strain evidence="1 2">93TX-2</strain>
    </source>
</reference>
<evidence type="ECO:0000313" key="1">
    <source>
        <dbReference type="EMBL" id="POW18342.1"/>
    </source>
</evidence>
<dbReference type="Proteomes" id="UP000238274">
    <property type="component" value="Unassembled WGS sequence"/>
</dbReference>
<dbReference type="EMBL" id="PKSM01000067">
    <property type="protein sequence ID" value="POW18342.1"/>
    <property type="molecule type" value="Genomic_DNA"/>
</dbReference>
<evidence type="ECO:0000313" key="2">
    <source>
        <dbReference type="Proteomes" id="UP000238274"/>
    </source>
</evidence>
<reference evidence="2" key="3">
    <citation type="journal article" date="2018" name="Mol. Plant Microbe Interact.">
        <title>Genome sequence resources for the wheat stripe rust pathogen (Puccinia striiformis f. sp. tritici) and the barley stripe rust pathogen (Puccinia striiformis f. sp. hordei).</title>
        <authorList>
            <person name="Xia C."/>
            <person name="Wang M."/>
            <person name="Yin C."/>
            <person name="Cornejo O.E."/>
            <person name="Hulbert S.H."/>
            <person name="Chen X."/>
        </authorList>
    </citation>
    <scope>NUCLEOTIDE SEQUENCE [LARGE SCALE GENOMIC DNA]</scope>
    <source>
        <strain evidence="2">93TX-2</strain>
    </source>
</reference>
<protein>
    <submittedName>
        <fullName evidence="1">Uncharacterized protein</fullName>
    </submittedName>
</protein>
<dbReference type="VEuPathDB" id="FungiDB:PSTT_09204"/>
<proteinExistence type="predicted"/>
<accession>A0A2S4W9A1</accession>
<name>A0A2S4W9A1_9BASI</name>
<sequence length="213" mass="25039">MPKGLSLDYKGQKGCGKHLQPFMKGEIEFGSKFLSFKSLQVNWMTISYLFFKEQILNFKASFKTGLQNHSKARISKTRLFNAIKNCFESFDKNYTSTNKQFVFVMGKFEINYHLIQIIKYFYKDIFDKLKPVDDHEGNSLVFEAKIKLVEDFLIYNNNQVGDSNYQNLREHFLNLNKNTKPGSAGYFDWSTPLISLLWKQRYLDLLMTKNLVL</sequence>
<dbReference type="VEuPathDB" id="FungiDB:PSHT_05950"/>
<keyword evidence="2" id="KW-1185">Reference proteome</keyword>
<dbReference type="AlphaFoldDB" id="A0A2S4W9A1"/>
<comment type="caution">
    <text evidence="1">The sequence shown here is derived from an EMBL/GenBank/DDBJ whole genome shotgun (WGS) entry which is preliminary data.</text>
</comment>
<organism evidence="1 2">
    <name type="scientific">Puccinia striiformis</name>
    <dbReference type="NCBI Taxonomy" id="27350"/>
    <lineage>
        <taxon>Eukaryota</taxon>
        <taxon>Fungi</taxon>
        <taxon>Dikarya</taxon>
        <taxon>Basidiomycota</taxon>
        <taxon>Pucciniomycotina</taxon>
        <taxon>Pucciniomycetes</taxon>
        <taxon>Pucciniales</taxon>
        <taxon>Pucciniaceae</taxon>
        <taxon>Puccinia</taxon>
    </lineage>
</organism>
<reference evidence="2" key="2">
    <citation type="journal article" date="2018" name="BMC Genomics">
        <title>Genomic insights into host adaptation between the wheat stripe rust pathogen (Puccinia striiformis f. sp. tritici) and the barley stripe rust pathogen (Puccinia striiformis f. sp. hordei).</title>
        <authorList>
            <person name="Xia C."/>
            <person name="Wang M."/>
            <person name="Yin C."/>
            <person name="Cornejo O.E."/>
            <person name="Hulbert S.H."/>
            <person name="Chen X."/>
        </authorList>
    </citation>
    <scope>NUCLEOTIDE SEQUENCE [LARGE SCALE GENOMIC DNA]</scope>
    <source>
        <strain evidence="2">93TX-2</strain>
    </source>
</reference>
<gene>
    <name evidence="1" type="ORF">PSHT_05950</name>
</gene>